<dbReference type="EMBL" id="VUNF01000044">
    <property type="protein sequence ID" value="MST78746.1"/>
    <property type="molecule type" value="Genomic_DNA"/>
</dbReference>
<name>A0A6I2TY61_9BACT</name>
<comment type="similarity">
    <text evidence="1">Belongs to the NAD(P)-dependent epimerase/dehydratase family.</text>
</comment>
<dbReference type="SUPFAM" id="SSF51735">
    <property type="entry name" value="NAD(P)-binding Rossmann-fold domains"/>
    <property type="match status" value="1"/>
</dbReference>
<reference evidence="3 4" key="1">
    <citation type="submission" date="2019-08" db="EMBL/GenBank/DDBJ databases">
        <title>In-depth cultivation of the pig gut microbiome towards novel bacterial diversity and tailored functional studies.</title>
        <authorList>
            <person name="Wylensek D."/>
            <person name="Hitch T.C.A."/>
            <person name="Clavel T."/>
        </authorList>
    </citation>
    <scope>NUCLEOTIDE SEQUENCE [LARGE SCALE GENOMIC DNA]</scope>
    <source>
        <strain evidence="3 4">LKV-178-WT-2C</strain>
    </source>
</reference>
<dbReference type="AlphaFoldDB" id="A0A6I2TY61"/>
<evidence type="ECO:0000256" key="1">
    <source>
        <dbReference type="ARBA" id="ARBA00007637"/>
    </source>
</evidence>
<proteinExistence type="inferred from homology"/>
<dbReference type="PANTHER" id="PTHR43000">
    <property type="entry name" value="DTDP-D-GLUCOSE 4,6-DEHYDRATASE-RELATED"/>
    <property type="match status" value="1"/>
</dbReference>
<sequence length="333" mass="38500">MKRIIVFGATGGIGAYTALHLHESQDYEVIAVGHRKNDNGFYEQYGIKYLSVDIADYKTFEVLPKSDVDTVVNMAGVLPARSYDPRMYIQSFTMGQLNVLEYMREVGCKKIISAQTPADLWYLQNTTEPMPADAQRSFPPSTDHSIYTIAKNAAIDITEYYHNTFGISRFILRFFNVYMYHPNPYYHVDGIKRMISFRLLMDRAEKGEDIEVWGDPTRSKEILYVKDLAQLIQQCVESSLEGGIYNVGSLKQVTLEEQIDGIIEVFTNEKKSKKVLRPDKPDALFNHLDISKTVNELGYSPKYSYIDWLKDFKKEMEENRFEKLWGTRADYED</sequence>
<feature type="domain" description="NAD-dependent epimerase/dehydratase" evidence="2">
    <location>
        <begin position="4"/>
        <end position="248"/>
    </location>
</feature>
<dbReference type="InterPro" id="IPR001509">
    <property type="entry name" value="Epimerase_deHydtase"/>
</dbReference>
<comment type="caution">
    <text evidence="3">The sequence shown here is derived from an EMBL/GenBank/DDBJ whole genome shotgun (WGS) entry which is preliminary data.</text>
</comment>
<gene>
    <name evidence="3" type="ORF">FYJ72_14060</name>
</gene>
<evidence type="ECO:0000313" key="4">
    <source>
        <dbReference type="Proteomes" id="UP000450161"/>
    </source>
</evidence>
<organism evidence="3 4">
    <name type="scientific">Segatella copri</name>
    <dbReference type="NCBI Taxonomy" id="165179"/>
    <lineage>
        <taxon>Bacteria</taxon>
        <taxon>Pseudomonadati</taxon>
        <taxon>Bacteroidota</taxon>
        <taxon>Bacteroidia</taxon>
        <taxon>Bacteroidales</taxon>
        <taxon>Prevotellaceae</taxon>
        <taxon>Segatella</taxon>
    </lineage>
</organism>
<accession>A0A6I2TY61</accession>
<evidence type="ECO:0000313" key="3">
    <source>
        <dbReference type="EMBL" id="MST78746.1"/>
    </source>
</evidence>
<dbReference type="Pfam" id="PF01370">
    <property type="entry name" value="Epimerase"/>
    <property type="match status" value="1"/>
</dbReference>
<dbReference type="Proteomes" id="UP000450161">
    <property type="component" value="Unassembled WGS sequence"/>
</dbReference>
<protein>
    <submittedName>
        <fullName evidence="3">NAD(P)-dependent oxidoreductase</fullName>
    </submittedName>
</protein>
<dbReference type="RefSeq" id="WP_154483189.1">
    <property type="nucleotide sequence ID" value="NZ_VUNF01000044.1"/>
</dbReference>
<dbReference type="Gene3D" id="3.40.50.720">
    <property type="entry name" value="NAD(P)-binding Rossmann-like Domain"/>
    <property type="match status" value="1"/>
</dbReference>
<evidence type="ECO:0000259" key="2">
    <source>
        <dbReference type="Pfam" id="PF01370"/>
    </source>
</evidence>
<dbReference type="InterPro" id="IPR036291">
    <property type="entry name" value="NAD(P)-bd_dom_sf"/>
</dbReference>